<keyword evidence="2" id="KW-1185">Reference proteome</keyword>
<accession>A0ACC2ME81</accession>
<gene>
    <name evidence="1" type="ORF">MRB53_005566</name>
</gene>
<protein>
    <submittedName>
        <fullName evidence="1">Uncharacterized protein</fullName>
    </submittedName>
</protein>
<evidence type="ECO:0000313" key="1">
    <source>
        <dbReference type="EMBL" id="KAJ8643818.1"/>
    </source>
</evidence>
<organism evidence="1 2">
    <name type="scientific">Persea americana</name>
    <name type="common">Avocado</name>
    <dbReference type="NCBI Taxonomy" id="3435"/>
    <lineage>
        <taxon>Eukaryota</taxon>
        <taxon>Viridiplantae</taxon>
        <taxon>Streptophyta</taxon>
        <taxon>Embryophyta</taxon>
        <taxon>Tracheophyta</taxon>
        <taxon>Spermatophyta</taxon>
        <taxon>Magnoliopsida</taxon>
        <taxon>Magnoliidae</taxon>
        <taxon>Laurales</taxon>
        <taxon>Lauraceae</taxon>
        <taxon>Persea</taxon>
    </lineage>
</organism>
<evidence type="ECO:0000313" key="2">
    <source>
        <dbReference type="Proteomes" id="UP001234297"/>
    </source>
</evidence>
<dbReference type="EMBL" id="CM056810">
    <property type="protein sequence ID" value="KAJ8643818.1"/>
    <property type="molecule type" value="Genomic_DNA"/>
</dbReference>
<proteinExistence type="predicted"/>
<name>A0ACC2ME81_PERAE</name>
<sequence>MEDCQSKSVAKDERVLAVAKHIVSTLGTSKNPTDDVMRLLTQFDIRLSTPRMTEVLKKKGEISGFEERFKSAQEKVLSWESDQSMIWDLGQDEATGYLQAVDEVRRLIEDLESLLLNGDEEVDELLCRAHNILQMAMARLEEEFIHMLAQNRQNFEPEHMSFRSSEGDIVDEDSNGSFDDYPAEDIQMNIQREDSKGSEEYIIDLIHPDVIPDLKSIVNLMFISKYDRECWQAYMSTRKDALDECLFILEVEKLSIEEVVRMDWSSLNTKILRWVRSMKIFVRVCLASEKHLCDQIFGEFGSVNQTCFIETSKGSILQLLNFGEAIAISPRSPEKLFRILDMYEGLADLLPDIDALFSEEAGSCVRTESHEVLRRLGDSVTRTLAEFENAVRDKTSTTPFAGGGVHHLTKYVMNYLKVLTDYSDTLSMLLNENDSEVENLLPPLSNSNVLAEEDRGKRPFCNPTSLVQSLQSVILTLEANLDGKSKLYRDIALQHFFLMNNIYYMVQKVKGSDLRALLGDDWIRGHNAKLQQHALSYERASWTVILSFLKEEGLSSSGSSSVSKSVLKERFRNFNLAFEEIYKTQTAWLIPDPQLRDDLKISLSLRILQAYRTFMGRYSSHLEGGKYGDKYIKFSADDLQNYLLDLFEGSPRSLHNPRRRTAPLLIQDDINLLKRKKIGFWLYVRKSVLGWRPLFWGSGFSGMKKRGHGSRSWIQIDRNGNSQTLALDKATIMRRCHLPARDLRLLDPLFVSVRAYELELCKRLHTQRDQSVCTDDLPFEFRALELALELACMSLDTQVKELEVEVFPVLEELTSSISTLNLEHVRRLKSDLLALTRRVQKVHDEIEQLMDDDGDMAEMYLTEKKERMEAFSSADQYFISCIPADPGMPKSAPVSPISSISGSHQLDKMTRVMSLSKRGSSKGSSNNGEHIQELEMLLEAYFVFIDNTLSKLLSLKEYIDGTEDFINIKLDNVQNQLIQFELLLTAATFVTTIFAVVTGVFGMNFTPPFFNFPVNFNWVLLGKRISSSEFPRCTDSAVSTFGYIFSLMGCALTWKSGKQTLVASSTVEVELLVMSSNVVKAFHLRAL</sequence>
<reference evidence="1 2" key="1">
    <citation type="journal article" date="2022" name="Hortic Res">
        <title>A haplotype resolved chromosomal level avocado genome allows analysis of novel avocado genes.</title>
        <authorList>
            <person name="Nath O."/>
            <person name="Fletcher S.J."/>
            <person name="Hayward A."/>
            <person name="Shaw L.M."/>
            <person name="Masouleh A.K."/>
            <person name="Furtado A."/>
            <person name="Henry R.J."/>
            <person name="Mitter N."/>
        </authorList>
    </citation>
    <scope>NUCLEOTIDE SEQUENCE [LARGE SCALE GENOMIC DNA]</scope>
    <source>
        <strain evidence="2">cv. Hass</strain>
    </source>
</reference>
<dbReference type="Proteomes" id="UP001234297">
    <property type="component" value="Chromosome 2"/>
</dbReference>
<comment type="caution">
    <text evidence="1">The sequence shown here is derived from an EMBL/GenBank/DDBJ whole genome shotgun (WGS) entry which is preliminary data.</text>
</comment>